<dbReference type="Proteomes" id="UP000629025">
    <property type="component" value="Unassembled WGS sequence"/>
</dbReference>
<gene>
    <name evidence="2" type="ORF">GCM10011352_43400</name>
</gene>
<keyword evidence="3" id="KW-1185">Reference proteome</keyword>
<protein>
    <submittedName>
        <fullName evidence="2">Uncharacterized protein</fullName>
    </submittedName>
</protein>
<sequence>MDLVTQVVILLIFVAIVTLVASVRSRRKGDKQGAKFELIQKNGAFFYINEREIVCPHCSQRQFILKQVLLNTSIASFFNMDWANKSASSLICMECGHILWFIQRPNSKN</sequence>
<keyword evidence="1" id="KW-1133">Transmembrane helix</keyword>
<keyword evidence="1" id="KW-0812">Transmembrane</keyword>
<proteinExistence type="predicted"/>
<evidence type="ECO:0000256" key="1">
    <source>
        <dbReference type="SAM" id="Phobius"/>
    </source>
</evidence>
<comment type="caution">
    <text evidence="2">The sequence shown here is derived from an EMBL/GenBank/DDBJ whole genome shotgun (WGS) entry which is preliminary data.</text>
</comment>
<keyword evidence="1" id="KW-0472">Membrane</keyword>
<name>A0ABQ1L1F5_9GAMM</name>
<accession>A0ABQ1L1F5</accession>
<reference evidence="3" key="1">
    <citation type="journal article" date="2019" name="Int. J. Syst. Evol. Microbiol.">
        <title>The Global Catalogue of Microorganisms (GCM) 10K type strain sequencing project: providing services to taxonomists for standard genome sequencing and annotation.</title>
        <authorList>
            <consortium name="The Broad Institute Genomics Platform"/>
            <consortium name="The Broad Institute Genome Sequencing Center for Infectious Disease"/>
            <person name="Wu L."/>
            <person name="Ma J."/>
        </authorList>
    </citation>
    <scope>NUCLEOTIDE SEQUENCE [LARGE SCALE GENOMIC DNA]</scope>
    <source>
        <strain evidence="3">CGMCC 1.15341</strain>
    </source>
</reference>
<evidence type="ECO:0000313" key="3">
    <source>
        <dbReference type="Proteomes" id="UP000629025"/>
    </source>
</evidence>
<evidence type="ECO:0000313" key="2">
    <source>
        <dbReference type="EMBL" id="GGC12244.1"/>
    </source>
</evidence>
<feature type="transmembrane region" description="Helical" evidence="1">
    <location>
        <begin position="6"/>
        <end position="23"/>
    </location>
</feature>
<organism evidence="2 3">
    <name type="scientific">Marinobacterium zhoushanense</name>
    <dbReference type="NCBI Taxonomy" id="1679163"/>
    <lineage>
        <taxon>Bacteria</taxon>
        <taxon>Pseudomonadati</taxon>
        <taxon>Pseudomonadota</taxon>
        <taxon>Gammaproteobacteria</taxon>
        <taxon>Oceanospirillales</taxon>
        <taxon>Oceanospirillaceae</taxon>
        <taxon>Marinobacterium</taxon>
    </lineage>
</organism>
<dbReference type="EMBL" id="BMIJ01000018">
    <property type="protein sequence ID" value="GGC12244.1"/>
    <property type="molecule type" value="Genomic_DNA"/>
</dbReference>